<dbReference type="RefSeq" id="WP_175599001.1">
    <property type="nucleotide sequence ID" value="NZ_JABWGO010000001.1"/>
</dbReference>
<dbReference type="SUPFAM" id="SSF48230">
    <property type="entry name" value="Chondroitin AC/alginate lyase"/>
    <property type="match status" value="1"/>
</dbReference>
<dbReference type="InterPro" id="IPR008929">
    <property type="entry name" value="Chondroitin_lyas"/>
</dbReference>
<gene>
    <name evidence="1" type="ORF">HT134_04820</name>
</gene>
<evidence type="ECO:0000313" key="2">
    <source>
        <dbReference type="Proteomes" id="UP000546126"/>
    </source>
</evidence>
<reference evidence="1 2" key="1">
    <citation type="submission" date="2020-06" db="EMBL/GenBank/DDBJ databases">
        <authorList>
            <person name="Chanama M."/>
        </authorList>
    </citation>
    <scope>NUCLEOTIDE SEQUENCE [LARGE SCALE GENOMIC DNA]</scope>
    <source>
        <strain evidence="1 2">TBRC6557</strain>
    </source>
</reference>
<comment type="caution">
    <text evidence="1">The sequence shown here is derived from an EMBL/GenBank/DDBJ whole genome shotgun (WGS) entry which is preliminary data.</text>
</comment>
<keyword evidence="2" id="KW-1185">Reference proteome</keyword>
<name>A0A7Y6IKL0_9ACTN</name>
<dbReference type="AlphaFoldDB" id="A0A7Y6IKL0"/>
<dbReference type="EMBL" id="JABWGO010000001">
    <property type="protein sequence ID" value="NUW39458.1"/>
    <property type="molecule type" value="Genomic_DNA"/>
</dbReference>
<protein>
    <submittedName>
        <fullName evidence="1">Heparinase II/III family protein</fullName>
    </submittedName>
</protein>
<evidence type="ECO:0000313" key="1">
    <source>
        <dbReference type="EMBL" id="NUW39458.1"/>
    </source>
</evidence>
<dbReference type="Gene3D" id="2.70.98.70">
    <property type="match status" value="1"/>
</dbReference>
<dbReference type="Gene3D" id="1.50.10.100">
    <property type="entry name" value="Chondroitin AC/alginate lyase"/>
    <property type="match status" value="1"/>
</dbReference>
<accession>A0A7Y6IKL0</accession>
<organism evidence="1 2">
    <name type="scientific">Nonomuraea rhodomycinica</name>
    <dbReference type="NCBI Taxonomy" id="1712872"/>
    <lineage>
        <taxon>Bacteria</taxon>
        <taxon>Bacillati</taxon>
        <taxon>Actinomycetota</taxon>
        <taxon>Actinomycetes</taxon>
        <taxon>Streptosporangiales</taxon>
        <taxon>Streptosporangiaceae</taxon>
        <taxon>Nonomuraea</taxon>
    </lineage>
</organism>
<dbReference type="Proteomes" id="UP000546126">
    <property type="component" value="Unassembled WGS sequence"/>
</dbReference>
<sequence>MVPDVTARSLWDAVPAEARDAVLAAAAGELARPAPHLSAGDWARTFRDGARTVHEDKVRRLRERVDVLALAAVLTGEVAAATAPPGACPHLDAAVDGLMTLAEASTWCWAPHDRGAAARGEVVPDPDDPFLDLGAAEIAALFAWADHALGPHLDTRAPGLRRRLRREVDRRVLTPFEQVRDWHWIGRDGGANNWNPWIHGAVLAAALLLCDDARRRERVVRLVAEGLDHYLACLPDDGGIDEGIAYWWQGACRLLEALDLLGAAGPPVLPALLAYPQRMHLGADWYVNTGDAPARLAGERPWHVLFRWGERLGRPATVAYAVSAARESGGAVQPRAGLGRAMAALADRRWCRAVAAAGTASAAPWLARECWLPRIQVMVARETAGSADGLTVAAKAGHNGEHHNHLDVGSYWVALDGRPMVVDVGQPTYTAATFGPHRYEEWPFQSAWHNVPEPGRGQLPGAGYRACDVAVRFEESSAVLRADLSAAYPAGLLTRWERAVRLVRAGAQPYVTVEDEWAGCPEPVLFRHVLAGEVECGAGRAVVMAAGGRWLELRWDPAVATASIEHRDIDDPRLARSWGARLTRLTLAVTGPVSGGRFAVSFRRYSGNDS</sequence>
<proteinExistence type="predicted"/>